<reference evidence="2 3" key="1">
    <citation type="submission" date="2014-02" db="EMBL/GenBank/DDBJ databases">
        <title>Expanding our view of genomic diversity in Candidatus Accumulibacter clades.</title>
        <authorList>
            <person name="Skennerton C.T."/>
            <person name="Barr J.J."/>
            <person name="Slater F.R."/>
            <person name="Bond P.L."/>
            <person name="Tyson G.W."/>
        </authorList>
    </citation>
    <scope>NUCLEOTIDE SEQUENCE [LARGE SCALE GENOMIC DNA]</scope>
    <source>
        <strain evidence="3">BA-91</strain>
    </source>
</reference>
<gene>
    <name evidence="2" type="ORF">AW09_003651</name>
</gene>
<evidence type="ECO:0000313" key="2">
    <source>
        <dbReference type="EMBL" id="KFB71218.1"/>
    </source>
</evidence>
<dbReference type="EMBL" id="JDVG02000576">
    <property type="protein sequence ID" value="KFB71218.1"/>
    <property type="molecule type" value="Genomic_DNA"/>
</dbReference>
<evidence type="ECO:0000256" key="1">
    <source>
        <dbReference type="SAM" id="MobiDB-lite"/>
    </source>
</evidence>
<name>A0A080LSA6_9PROT</name>
<comment type="caution">
    <text evidence="2">The sequence shown here is derived from an EMBL/GenBank/DDBJ whole genome shotgun (WGS) entry which is preliminary data.</text>
</comment>
<proteinExistence type="predicted"/>
<dbReference type="Proteomes" id="UP000020077">
    <property type="component" value="Unassembled WGS sequence"/>
</dbReference>
<protein>
    <submittedName>
        <fullName evidence="2">Uncharacterized protein</fullName>
    </submittedName>
</protein>
<dbReference type="AlphaFoldDB" id="A0A080LSA6"/>
<feature type="region of interest" description="Disordered" evidence="1">
    <location>
        <begin position="68"/>
        <end position="92"/>
    </location>
</feature>
<accession>A0A080LSA6</accession>
<organism evidence="2 3">
    <name type="scientific">Candidatus Accumulibacter phosphatis</name>
    <dbReference type="NCBI Taxonomy" id="327160"/>
    <lineage>
        <taxon>Bacteria</taxon>
        <taxon>Pseudomonadati</taxon>
        <taxon>Pseudomonadota</taxon>
        <taxon>Betaproteobacteria</taxon>
        <taxon>Candidatus Accumulibacter</taxon>
    </lineage>
</organism>
<sequence>MLGVDEDDELIDGFQEDRAEYSARQSFPQLILENLRTAGVQQAHREDRISFTALTPWPGEGAICAEGRYLSTTRRTPPSSANSDASRCSRRA</sequence>
<evidence type="ECO:0000313" key="3">
    <source>
        <dbReference type="Proteomes" id="UP000020077"/>
    </source>
</evidence>
<feature type="compositionally biased region" description="Polar residues" evidence="1">
    <location>
        <begin position="70"/>
        <end position="86"/>
    </location>
</feature>